<name>A0A2H0B610_9BACT</name>
<accession>A0A2H0B610</accession>
<dbReference type="InterPro" id="IPR015867">
    <property type="entry name" value="N-reg_PII/ATP_PRibTrfase_C"/>
</dbReference>
<dbReference type="PANTHER" id="PTHR23419">
    <property type="entry name" value="DIVALENT CATION TOLERANCE CUTA-RELATED"/>
    <property type="match status" value="1"/>
</dbReference>
<dbReference type="AlphaFoldDB" id="A0A2H0B610"/>
<gene>
    <name evidence="2" type="ORF">COX08_02815</name>
</gene>
<evidence type="ECO:0000256" key="1">
    <source>
        <dbReference type="ARBA" id="ARBA00010169"/>
    </source>
</evidence>
<evidence type="ECO:0008006" key="4">
    <source>
        <dbReference type="Google" id="ProtNLM"/>
    </source>
</evidence>
<dbReference type="Proteomes" id="UP000229459">
    <property type="component" value="Unassembled WGS sequence"/>
</dbReference>
<comment type="caution">
    <text evidence="2">The sequence shown here is derived from an EMBL/GenBank/DDBJ whole genome shotgun (WGS) entry which is preliminary data.</text>
</comment>
<comment type="similarity">
    <text evidence="1">Belongs to the CutA family.</text>
</comment>
<dbReference type="InterPro" id="IPR004323">
    <property type="entry name" value="Ion_tolerance_CutA"/>
</dbReference>
<dbReference type="EMBL" id="PCSR01000068">
    <property type="protein sequence ID" value="PIP53099.1"/>
    <property type="molecule type" value="Genomic_DNA"/>
</dbReference>
<protein>
    <recommendedName>
        <fullName evidence="4">Divalent-cation tolerance protein CutA</fullName>
    </recommendedName>
</protein>
<dbReference type="InterPro" id="IPR011322">
    <property type="entry name" value="N-reg_PII-like_a/b"/>
</dbReference>
<dbReference type="PANTHER" id="PTHR23419:SF8">
    <property type="entry name" value="FI09726P"/>
    <property type="match status" value="1"/>
</dbReference>
<evidence type="ECO:0000313" key="3">
    <source>
        <dbReference type="Proteomes" id="UP000229459"/>
    </source>
</evidence>
<dbReference type="GO" id="GO:0010038">
    <property type="term" value="P:response to metal ion"/>
    <property type="evidence" value="ECO:0007669"/>
    <property type="project" value="InterPro"/>
</dbReference>
<evidence type="ECO:0000313" key="2">
    <source>
        <dbReference type="EMBL" id="PIP53099.1"/>
    </source>
</evidence>
<organism evidence="2 3">
    <name type="scientific">Candidatus Beckwithbacteria bacterium CG23_combo_of_CG06-09_8_20_14_all_34_8</name>
    <dbReference type="NCBI Taxonomy" id="1974497"/>
    <lineage>
        <taxon>Bacteria</taxon>
        <taxon>Candidatus Beckwithiibacteriota</taxon>
    </lineage>
</organism>
<reference evidence="2 3" key="1">
    <citation type="submission" date="2017-09" db="EMBL/GenBank/DDBJ databases">
        <title>Depth-based differentiation of microbial function through sediment-hosted aquifers and enrichment of novel symbionts in the deep terrestrial subsurface.</title>
        <authorList>
            <person name="Probst A.J."/>
            <person name="Ladd B."/>
            <person name="Jarett J.K."/>
            <person name="Geller-Mcgrath D.E."/>
            <person name="Sieber C.M."/>
            <person name="Emerson J.B."/>
            <person name="Anantharaman K."/>
            <person name="Thomas B.C."/>
            <person name="Malmstrom R."/>
            <person name="Stieglmeier M."/>
            <person name="Klingl A."/>
            <person name="Woyke T."/>
            <person name="Ryan C.M."/>
            <person name="Banfield J.F."/>
        </authorList>
    </citation>
    <scope>NUCLEOTIDE SEQUENCE [LARGE SCALE GENOMIC DNA]</scope>
    <source>
        <strain evidence="2">CG23_combo_of_CG06-09_8_20_14_all_34_8</strain>
    </source>
</reference>
<dbReference type="Gene3D" id="3.30.70.120">
    <property type="match status" value="1"/>
</dbReference>
<dbReference type="GO" id="GO:0005507">
    <property type="term" value="F:copper ion binding"/>
    <property type="evidence" value="ECO:0007669"/>
    <property type="project" value="TreeGrafter"/>
</dbReference>
<dbReference type="SUPFAM" id="SSF54913">
    <property type="entry name" value="GlnB-like"/>
    <property type="match status" value="1"/>
</dbReference>
<proteinExistence type="inferred from homology"/>
<dbReference type="Pfam" id="PF03091">
    <property type="entry name" value="CutA1"/>
    <property type="match status" value="1"/>
</dbReference>
<sequence>MKPCLLLLTCANTKEAEQITHVLLGKKLVVCIKQTKVISNFLWQSKTNQANEVLLIMESVEELFDKIETTVRQIHSYDTFVLVSVPINKVSTGIESWMKSEMKVK</sequence>